<name>M5S639_9BACT</name>
<accession>M5S639</accession>
<comment type="caution">
    <text evidence="1">The sequence shown here is derived from an EMBL/GenBank/DDBJ whole genome shotgun (WGS) entry which is preliminary data.</text>
</comment>
<dbReference type="AlphaFoldDB" id="M5S639"/>
<reference evidence="1 2" key="1">
    <citation type="journal article" date="2013" name="Mar. Genomics">
        <title>Expression of sulfatases in Rhodopirellula baltica and the diversity of sulfatases in the genus Rhodopirellula.</title>
        <authorList>
            <person name="Wegner C.E."/>
            <person name="Richter-Heitmann T."/>
            <person name="Klindworth A."/>
            <person name="Klockow C."/>
            <person name="Richter M."/>
            <person name="Achstetter T."/>
            <person name="Glockner F.O."/>
            <person name="Harder J."/>
        </authorList>
    </citation>
    <scope>NUCLEOTIDE SEQUENCE [LARGE SCALE GENOMIC DNA]</scope>
    <source>
        <strain evidence="1 2">SM1</strain>
    </source>
</reference>
<sequence>MFPREPRKAAHVVVLYAERSRLPGTRQMAGPLARTTMMASFGCTLYDPRTGERYDQPEMP</sequence>
<keyword evidence="2" id="KW-1185">Reference proteome</keyword>
<gene>
    <name evidence="1" type="ORF">RMSM_01411</name>
</gene>
<dbReference type="Proteomes" id="UP000011991">
    <property type="component" value="Unassembled WGS sequence"/>
</dbReference>
<proteinExistence type="predicted"/>
<dbReference type="EMBL" id="ANOG01000209">
    <property type="protein sequence ID" value="EMI21659.1"/>
    <property type="molecule type" value="Genomic_DNA"/>
</dbReference>
<organism evidence="1 2">
    <name type="scientific">Rhodopirellula maiorica SM1</name>
    <dbReference type="NCBI Taxonomy" id="1265738"/>
    <lineage>
        <taxon>Bacteria</taxon>
        <taxon>Pseudomonadati</taxon>
        <taxon>Planctomycetota</taxon>
        <taxon>Planctomycetia</taxon>
        <taxon>Pirellulales</taxon>
        <taxon>Pirellulaceae</taxon>
        <taxon>Novipirellula</taxon>
    </lineage>
</organism>
<protein>
    <submittedName>
        <fullName evidence="1">Uncharacterized protein</fullName>
    </submittedName>
</protein>
<evidence type="ECO:0000313" key="2">
    <source>
        <dbReference type="Proteomes" id="UP000011991"/>
    </source>
</evidence>
<evidence type="ECO:0000313" key="1">
    <source>
        <dbReference type="EMBL" id="EMI21659.1"/>
    </source>
</evidence>